<dbReference type="AlphaFoldDB" id="A0A8R1E308"/>
<reference evidence="3" key="1">
    <citation type="submission" date="2010-08" db="EMBL/GenBank/DDBJ databases">
        <authorList>
            <consortium name="Caenorhabditis japonica Sequencing Consortium"/>
            <person name="Wilson R.K."/>
        </authorList>
    </citation>
    <scope>NUCLEOTIDE SEQUENCE [LARGE SCALE GENOMIC DNA]</scope>
    <source>
        <strain evidence="3">DF5081</strain>
    </source>
</reference>
<evidence type="ECO:0000256" key="1">
    <source>
        <dbReference type="SAM" id="Coils"/>
    </source>
</evidence>
<dbReference type="Proteomes" id="UP000005237">
    <property type="component" value="Unassembled WGS sequence"/>
</dbReference>
<proteinExistence type="predicted"/>
<keyword evidence="1" id="KW-0175">Coiled coil</keyword>
<accession>A0A8R1E308</accession>
<protein>
    <submittedName>
        <fullName evidence="2">Uncharacterized protein</fullName>
    </submittedName>
</protein>
<feature type="coiled-coil region" evidence="1">
    <location>
        <begin position="13"/>
        <end position="69"/>
    </location>
</feature>
<organism evidence="2 3">
    <name type="scientific">Caenorhabditis japonica</name>
    <dbReference type="NCBI Taxonomy" id="281687"/>
    <lineage>
        <taxon>Eukaryota</taxon>
        <taxon>Metazoa</taxon>
        <taxon>Ecdysozoa</taxon>
        <taxon>Nematoda</taxon>
        <taxon>Chromadorea</taxon>
        <taxon>Rhabditida</taxon>
        <taxon>Rhabditina</taxon>
        <taxon>Rhabditomorpha</taxon>
        <taxon>Rhabditoidea</taxon>
        <taxon>Rhabditidae</taxon>
        <taxon>Peloderinae</taxon>
        <taxon>Caenorhabditis</taxon>
    </lineage>
</organism>
<evidence type="ECO:0000313" key="3">
    <source>
        <dbReference type="Proteomes" id="UP000005237"/>
    </source>
</evidence>
<keyword evidence="3" id="KW-1185">Reference proteome</keyword>
<name>A0A8R1E308_CAEJA</name>
<sequence>MHKVIDEVVFGLIEEETRRERVLRKQLKAVEEAKRRREEQERIRMEMELRRQEKEKEVARKIADKIQKQAADEELRLIVKTQIQVERTKREQQLAQRVAEHFWAGIFLKSVDKCVLNICVEMVNEKEAIMDGLEEFRNRMERLWILQFWNRWRAWVRMKKETRIRKMEMVRKCVPRWESEEVINNLSRKYASPNDMQISSLKFTQNLSAANSIQLKVFMKNRRHRITLTSFRRWREYAKKRKMLRNLAEEQQRRENAFFKRFESGERITETQFKFDKPDDWMKAKRRKSDNGLARKPLRDSKTITLFVPNTSLFVARRQLEDWEPEMKMPSELNKKIKRARESFEKTCQEHLTKKKRDEEFISKEAKSEAKNMKKVSEKADSLLDETLQYTADLDRMIAEIKARRVDDL</sequence>
<dbReference type="EnsemblMetazoa" id="CJA19556.1">
    <property type="protein sequence ID" value="CJA19556.1"/>
    <property type="gene ID" value="WBGene00175127"/>
</dbReference>
<reference evidence="2" key="2">
    <citation type="submission" date="2022-06" db="UniProtKB">
        <authorList>
            <consortium name="EnsemblMetazoa"/>
        </authorList>
    </citation>
    <scope>IDENTIFICATION</scope>
    <source>
        <strain evidence="2">DF5081</strain>
    </source>
</reference>
<evidence type="ECO:0000313" key="2">
    <source>
        <dbReference type="EnsemblMetazoa" id="CJA19556.1"/>
    </source>
</evidence>